<dbReference type="AlphaFoldDB" id="A0A5R9FYE7"/>
<keyword evidence="2" id="KW-1185">Reference proteome</keyword>
<evidence type="ECO:0000313" key="1">
    <source>
        <dbReference type="EMBL" id="TLS46318.1"/>
    </source>
</evidence>
<accession>A0A5R9FYE7</accession>
<evidence type="ECO:0000313" key="2">
    <source>
        <dbReference type="Proteomes" id="UP000305906"/>
    </source>
</evidence>
<gene>
    <name evidence="1" type="ORF">FE633_10365</name>
</gene>
<dbReference type="RefSeq" id="WP_138044815.1">
    <property type="nucleotide sequence ID" value="NZ_VBZC01000009.1"/>
</dbReference>
<name>A0A5R9FYE7_9ACTN</name>
<protein>
    <submittedName>
        <fullName evidence="1">Uncharacterized protein</fullName>
    </submittedName>
</protein>
<sequence>MTGQDLDAVLPSEFLLTAMADCGPEDPVVRLAAQQVRSDQPRYDRSALAEALLLGPHAEEAPAWLLDAAVAADLETEKESPHFDRRPTLVALALGHPSCPASLRDQTLKRCTAGQLAQLGSPRAAERLVSAVAEEVRARGGTPPPMTPRLLEDPTQAQIVLRQGPLHDLVFVAARDTLPTAPDPGKPGEGEDADDWLERHARAYEAWASMWRLILERNPDRHREFVEWSKHTDAERTVRDELLGSLPWSVEPELLTELAAADLGRFPYELLLAQASRMRRDGSDKQQVLDCFAAELSALPDEEQVRLRHFLRRESTTLLDIGCEAPVTWARHAASGTWRHLLNPTQAKDGYRPVHWRAPATTLADLAARFAETAARALPFWEAEDRYSAIDPDEVAWVRDMMLHLPTVTEKVKAGVRPIVRHGRKRLSPHQRGLQPRYDQRRELEEILDTIERVLADPPPAVGADRRRSALGAPGEVRVRELAAVPAQALSEYLDRHPGDDSLVEKALLACAASGRRSDDDFEDVLRRHGSPDTVLLRLTEGLRGNLGGGPPWREAWTRLVLARRDITSELVRALPTWSVLRARGDRYGSAHPVVVSVVREALSVDQDAWDRFAACPATYSGPTAWLRLGDLLDAAAAGASWPKPPGSR</sequence>
<dbReference type="Proteomes" id="UP000305906">
    <property type="component" value="Unassembled WGS sequence"/>
</dbReference>
<dbReference type="EMBL" id="VBZC01000009">
    <property type="protein sequence ID" value="TLS46318.1"/>
    <property type="molecule type" value="Genomic_DNA"/>
</dbReference>
<reference evidence="1 2" key="1">
    <citation type="submission" date="2019-05" db="EMBL/GenBank/DDBJ databases">
        <title>Streptomyces sp. NEAU-C151, a novel actinomycete isolated from soil.</title>
        <authorList>
            <person name="Han L."/>
            <person name="Jiang H."/>
        </authorList>
    </citation>
    <scope>NUCLEOTIDE SEQUENCE [LARGE SCALE GENOMIC DNA]</scope>
    <source>
        <strain evidence="1 2">NEAU-C151</strain>
    </source>
</reference>
<proteinExistence type="predicted"/>
<organism evidence="1 2">
    <name type="scientific">Streptomyces montanus</name>
    <dbReference type="NCBI Taxonomy" id="2580423"/>
    <lineage>
        <taxon>Bacteria</taxon>
        <taxon>Bacillati</taxon>
        <taxon>Actinomycetota</taxon>
        <taxon>Actinomycetes</taxon>
        <taxon>Kitasatosporales</taxon>
        <taxon>Streptomycetaceae</taxon>
        <taxon>Streptomyces</taxon>
    </lineage>
</organism>
<comment type="caution">
    <text evidence="1">The sequence shown here is derived from an EMBL/GenBank/DDBJ whole genome shotgun (WGS) entry which is preliminary data.</text>
</comment>